<feature type="transmembrane region" description="Helical" evidence="1">
    <location>
        <begin position="12"/>
        <end position="34"/>
    </location>
</feature>
<sequence length="73" mass="8445">MFKKDKLSVLAWIVLIIALSIPVFNIIFAVYLFIRRRTSETVKNFFVAYLILWVLAWIGLFAGAFENMQGLFG</sequence>
<feature type="transmembrane region" description="Helical" evidence="1">
    <location>
        <begin position="46"/>
        <end position="65"/>
    </location>
</feature>
<dbReference type="RefSeq" id="WP_258878276.1">
    <property type="nucleotide sequence ID" value="NZ_CP048914.1"/>
</dbReference>
<keyword evidence="1" id="KW-0812">Transmembrane</keyword>
<gene>
    <name evidence="2" type="ORF">G4Z02_02455</name>
</gene>
<dbReference type="AlphaFoldDB" id="A0A7L7KPQ2"/>
<reference evidence="2 3" key="1">
    <citation type="submission" date="2020-02" db="EMBL/GenBank/DDBJ databases">
        <authorList>
            <person name="Zheng R.K."/>
            <person name="Sun C.M."/>
        </authorList>
    </citation>
    <scope>NUCLEOTIDE SEQUENCE [LARGE SCALE GENOMIC DNA]</scope>
    <source>
        <strain evidence="3">zrk13</strain>
    </source>
</reference>
<keyword evidence="1" id="KW-0472">Membrane</keyword>
<protein>
    <submittedName>
        <fullName evidence="2">Uncharacterized protein</fullName>
    </submittedName>
</protein>
<keyword evidence="3" id="KW-1185">Reference proteome</keyword>
<evidence type="ECO:0000256" key="1">
    <source>
        <dbReference type="SAM" id="Phobius"/>
    </source>
</evidence>
<proteinExistence type="predicted"/>
<accession>A0A7L7KPQ2</accession>
<dbReference type="KEGG" id="xcl:G4Z02_02455"/>
<organism evidence="2 3">
    <name type="scientific">Candidatus Xianfuyuplasma coldseepsis</name>
    <dbReference type="NCBI Taxonomy" id="2782163"/>
    <lineage>
        <taxon>Bacteria</taxon>
        <taxon>Bacillati</taxon>
        <taxon>Mycoplasmatota</taxon>
        <taxon>Mollicutes</taxon>
        <taxon>Candidatus Izemoplasmatales</taxon>
        <taxon>Candidatus Izemoplasmataceae</taxon>
        <taxon>Candidatus Xianfuyuplasma</taxon>
    </lineage>
</organism>
<evidence type="ECO:0000313" key="2">
    <source>
        <dbReference type="EMBL" id="QMS84657.1"/>
    </source>
</evidence>
<keyword evidence="1" id="KW-1133">Transmembrane helix</keyword>
<evidence type="ECO:0000313" key="3">
    <source>
        <dbReference type="Proteomes" id="UP000514720"/>
    </source>
</evidence>
<name>A0A7L7KPQ2_9MOLU</name>
<dbReference type="EMBL" id="CP048914">
    <property type="protein sequence ID" value="QMS84657.1"/>
    <property type="molecule type" value="Genomic_DNA"/>
</dbReference>
<dbReference type="Proteomes" id="UP000514720">
    <property type="component" value="Chromosome"/>
</dbReference>